<proteinExistence type="predicted"/>
<organism evidence="1 2">
    <name type="scientific">Gracilimonas halophila</name>
    <dbReference type="NCBI Taxonomy" id="1834464"/>
    <lineage>
        <taxon>Bacteria</taxon>
        <taxon>Pseudomonadati</taxon>
        <taxon>Balneolota</taxon>
        <taxon>Balneolia</taxon>
        <taxon>Balneolales</taxon>
        <taxon>Balneolaceae</taxon>
        <taxon>Gracilimonas</taxon>
    </lineage>
</organism>
<protein>
    <submittedName>
        <fullName evidence="1">Uncharacterized protein</fullName>
    </submittedName>
</protein>
<name>A0ABW5JH33_9BACT</name>
<sequence length="80" mass="8867">MSVGKSFELRVKQSFYTRQRCHSDQYPIAPKVVILSEAGLNVGLGGLPRRISKVDLASSANLEIPRFQGHYPWLLGTHSG</sequence>
<gene>
    <name evidence="1" type="ORF">ACFSVN_02725</name>
</gene>
<comment type="caution">
    <text evidence="1">The sequence shown here is derived from an EMBL/GenBank/DDBJ whole genome shotgun (WGS) entry which is preliminary data.</text>
</comment>
<dbReference type="Proteomes" id="UP001597460">
    <property type="component" value="Unassembled WGS sequence"/>
</dbReference>
<keyword evidence="2" id="KW-1185">Reference proteome</keyword>
<reference evidence="2" key="1">
    <citation type="journal article" date="2019" name="Int. J. Syst. Evol. Microbiol.">
        <title>The Global Catalogue of Microorganisms (GCM) 10K type strain sequencing project: providing services to taxonomists for standard genome sequencing and annotation.</title>
        <authorList>
            <consortium name="The Broad Institute Genomics Platform"/>
            <consortium name="The Broad Institute Genome Sequencing Center for Infectious Disease"/>
            <person name="Wu L."/>
            <person name="Ma J."/>
        </authorList>
    </citation>
    <scope>NUCLEOTIDE SEQUENCE [LARGE SCALE GENOMIC DNA]</scope>
    <source>
        <strain evidence="2">KCTC 52042</strain>
    </source>
</reference>
<dbReference type="RefSeq" id="WP_390298233.1">
    <property type="nucleotide sequence ID" value="NZ_JBHULI010000002.1"/>
</dbReference>
<accession>A0ABW5JH33</accession>
<dbReference type="EMBL" id="JBHULI010000002">
    <property type="protein sequence ID" value="MFD2531354.1"/>
    <property type="molecule type" value="Genomic_DNA"/>
</dbReference>
<evidence type="ECO:0000313" key="1">
    <source>
        <dbReference type="EMBL" id="MFD2531354.1"/>
    </source>
</evidence>
<evidence type="ECO:0000313" key="2">
    <source>
        <dbReference type="Proteomes" id="UP001597460"/>
    </source>
</evidence>